<dbReference type="Proteomes" id="UP000198406">
    <property type="component" value="Unassembled WGS sequence"/>
</dbReference>
<keyword evidence="10" id="KW-1185">Reference proteome</keyword>
<name>A0A1Z5J791_FISSO</name>
<evidence type="ECO:0000256" key="2">
    <source>
        <dbReference type="ARBA" id="ARBA00022741"/>
    </source>
</evidence>
<keyword evidence="5" id="KW-0539">Nucleus</keyword>
<feature type="domain" description="HSF-type DNA-binding" evidence="8">
    <location>
        <begin position="559"/>
        <end position="657"/>
    </location>
</feature>
<organism evidence="9 10">
    <name type="scientific">Fistulifera solaris</name>
    <name type="common">Oleaginous diatom</name>
    <dbReference type="NCBI Taxonomy" id="1519565"/>
    <lineage>
        <taxon>Eukaryota</taxon>
        <taxon>Sar</taxon>
        <taxon>Stramenopiles</taxon>
        <taxon>Ochrophyta</taxon>
        <taxon>Bacillariophyta</taxon>
        <taxon>Bacillariophyceae</taxon>
        <taxon>Bacillariophycidae</taxon>
        <taxon>Naviculales</taxon>
        <taxon>Naviculaceae</taxon>
        <taxon>Fistulifera</taxon>
    </lineage>
</organism>
<dbReference type="SUPFAM" id="SSF46785">
    <property type="entry name" value="Winged helix' DNA-binding domain"/>
    <property type="match status" value="2"/>
</dbReference>
<dbReference type="OrthoDB" id="45998at2759"/>
<evidence type="ECO:0000256" key="5">
    <source>
        <dbReference type="ARBA" id="ARBA00023242"/>
    </source>
</evidence>
<evidence type="ECO:0000256" key="7">
    <source>
        <dbReference type="SAM" id="MobiDB-lite"/>
    </source>
</evidence>
<dbReference type="GO" id="GO:0043565">
    <property type="term" value="F:sequence-specific DNA binding"/>
    <property type="evidence" value="ECO:0007669"/>
    <property type="project" value="InterPro"/>
</dbReference>
<gene>
    <name evidence="9" type="ORF">FisN_11Lh245</name>
</gene>
<dbReference type="InterPro" id="IPR000232">
    <property type="entry name" value="HSF_DNA-bd"/>
</dbReference>
<dbReference type="GO" id="GO:0005634">
    <property type="term" value="C:nucleus"/>
    <property type="evidence" value="ECO:0007669"/>
    <property type="project" value="UniProtKB-SubCell"/>
</dbReference>
<dbReference type="InterPro" id="IPR036390">
    <property type="entry name" value="WH_DNA-bd_sf"/>
</dbReference>
<dbReference type="Pfam" id="PF00447">
    <property type="entry name" value="HSF_DNA-bind"/>
    <property type="match status" value="2"/>
</dbReference>
<feature type="region of interest" description="Disordered" evidence="7">
    <location>
        <begin position="659"/>
        <end position="679"/>
    </location>
</feature>
<evidence type="ECO:0000256" key="1">
    <source>
        <dbReference type="ARBA" id="ARBA00004123"/>
    </source>
</evidence>
<evidence type="ECO:0000313" key="9">
    <source>
        <dbReference type="EMBL" id="GAX09782.1"/>
    </source>
</evidence>
<comment type="similarity">
    <text evidence="6">Belongs to the HSF family.</text>
</comment>
<evidence type="ECO:0000259" key="8">
    <source>
        <dbReference type="SMART" id="SM00415"/>
    </source>
</evidence>
<evidence type="ECO:0000256" key="4">
    <source>
        <dbReference type="ARBA" id="ARBA00023134"/>
    </source>
</evidence>
<dbReference type="Gene3D" id="3.30.1330.20">
    <property type="entry name" value="Tubulin/FtsZ, C-terminal domain"/>
    <property type="match status" value="1"/>
</dbReference>
<keyword evidence="2" id="KW-0547">Nucleotide-binding</keyword>
<dbReference type="GO" id="GO:0005525">
    <property type="term" value="F:GTP binding"/>
    <property type="evidence" value="ECO:0007669"/>
    <property type="project" value="UniProtKB-KW"/>
</dbReference>
<dbReference type="Gene3D" id="1.10.10.10">
    <property type="entry name" value="Winged helix-like DNA-binding domain superfamily/Winged helix DNA-binding domain"/>
    <property type="match status" value="2"/>
</dbReference>
<comment type="subcellular location">
    <subcellularLocation>
        <location evidence="1">Nucleus</location>
    </subcellularLocation>
</comment>
<evidence type="ECO:0000256" key="6">
    <source>
        <dbReference type="RuleBase" id="RU004020"/>
    </source>
</evidence>
<sequence>MSKLNANMSSILQTTTTTNLINATAPPCRLVEDEADHRAHVLAAALTEATGIPLEARNGTINLRGPATTDAFLQPPINENTVLMTTIGLGIDPFFGPTSMTATFAAIKAVRDAMERTILRFPSDNSNLRLHVQLGVPARFPQQTAPMHVDIQQITPLLPSFVPLLPVEVVVGGLLSGLTTATFPQNMTCTVVACISLRRITSVLEVRPPNLVNLPTQCEEKSPGKTPARVEVDKPVHVCAASMEAAEVLSGSLSQSRKENRSLRKQNNIDVLAHIGAELHEEEPKAQPHLEAEDAAGNYNFKKLPPGMTSKKNKRLFVKHSYRDYSHEHPLPDELDLMETGNARTVNAAFPLKLHETLSLIEKDGNDHIVGWLSHGRSFKIHQQKEFVEMILPQYFVMTKKSSFLRQLNLYGFNRLSGSGADQGSYYHEKFLRGMKFLCRRIHRQKVNGNGIRAAGNPEGEPSLGIFPSCPLKPSERQLNSEQTNGMQLPLSSPPVVATQGNGSLTSLAAYTRVYLAAKKQNEVVGITEIDRIDEDQSSAEDSGLSEAAKSTQPPASFISASFPLKLHCILDKLESEGSKDIISWLPHGRAFLVSDVDRFVEELMPRYFHMSKYASFQRQLHMYHFQRITTGRDKGAYHHPSFLRGSSDLCLSMTRTRVNGKGTRRPGNPEGEPDFYEMDAMPAIPRGSIVEFPTETSTPEPANPVAKKRVRVSSCGSESS</sequence>
<dbReference type="InParanoid" id="A0A1Z5J791"/>
<evidence type="ECO:0000256" key="3">
    <source>
        <dbReference type="ARBA" id="ARBA00023125"/>
    </source>
</evidence>
<dbReference type="Pfam" id="PF09585">
    <property type="entry name" value="Lin0512_fam"/>
    <property type="match status" value="1"/>
</dbReference>
<reference evidence="9 10" key="1">
    <citation type="journal article" date="2015" name="Plant Cell">
        <title>Oil accumulation by the oleaginous diatom Fistulifera solaris as revealed by the genome and transcriptome.</title>
        <authorList>
            <person name="Tanaka T."/>
            <person name="Maeda Y."/>
            <person name="Veluchamy A."/>
            <person name="Tanaka M."/>
            <person name="Abida H."/>
            <person name="Marechal E."/>
            <person name="Bowler C."/>
            <person name="Muto M."/>
            <person name="Sunaga Y."/>
            <person name="Tanaka M."/>
            <person name="Yoshino T."/>
            <person name="Taniguchi T."/>
            <person name="Fukuda Y."/>
            <person name="Nemoto M."/>
            <person name="Matsumoto M."/>
            <person name="Wong P.S."/>
            <person name="Aburatani S."/>
            <person name="Fujibuchi W."/>
        </authorList>
    </citation>
    <scope>NUCLEOTIDE SEQUENCE [LARGE SCALE GENOMIC DNA]</scope>
    <source>
        <strain evidence="9 10">JPCC DA0580</strain>
    </source>
</reference>
<keyword evidence="3" id="KW-0238">DNA-binding</keyword>
<dbReference type="PANTHER" id="PTHR10015:SF206">
    <property type="entry name" value="HSF-TYPE DNA-BINDING DOMAIN-CONTAINING PROTEIN"/>
    <property type="match status" value="1"/>
</dbReference>
<dbReference type="GO" id="GO:0003700">
    <property type="term" value="F:DNA-binding transcription factor activity"/>
    <property type="evidence" value="ECO:0007669"/>
    <property type="project" value="InterPro"/>
</dbReference>
<feature type="region of interest" description="Disordered" evidence="7">
    <location>
        <begin position="692"/>
        <end position="721"/>
    </location>
</feature>
<dbReference type="PRINTS" id="PR00056">
    <property type="entry name" value="HSFDOMAIN"/>
</dbReference>
<keyword evidence="4" id="KW-0342">GTP-binding</keyword>
<evidence type="ECO:0000313" key="10">
    <source>
        <dbReference type="Proteomes" id="UP000198406"/>
    </source>
</evidence>
<accession>A0A1Z5J791</accession>
<dbReference type="InterPro" id="IPR037103">
    <property type="entry name" value="Tubulin/FtsZ-like_C"/>
</dbReference>
<feature type="domain" description="HSF-type DNA-binding" evidence="8">
    <location>
        <begin position="346"/>
        <end position="445"/>
    </location>
</feature>
<comment type="caution">
    <text evidence="9">The sequence shown here is derived from an EMBL/GenBank/DDBJ whole genome shotgun (WGS) entry which is preliminary data.</text>
</comment>
<dbReference type="PANTHER" id="PTHR10015">
    <property type="entry name" value="HEAT SHOCK TRANSCRIPTION FACTOR"/>
    <property type="match status" value="1"/>
</dbReference>
<dbReference type="FunFam" id="1.10.10.10:FF:000479">
    <property type="entry name" value="Predicted protein"/>
    <property type="match status" value="2"/>
</dbReference>
<dbReference type="SMART" id="SM00415">
    <property type="entry name" value="HSF"/>
    <property type="match status" value="2"/>
</dbReference>
<dbReference type="EMBL" id="BDSP01000013">
    <property type="protein sequence ID" value="GAX09782.1"/>
    <property type="molecule type" value="Genomic_DNA"/>
</dbReference>
<dbReference type="InterPro" id="IPR011719">
    <property type="entry name" value="CHP02058"/>
</dbReference>
<protein>
    <recommendedName>
        <fullName evidence="8">HSF-type DNA-binding domain-containing protein</fullName>
    </recommendedName>
</protein>
<dbReference type="InterPro" id="IPR036388">
    <property type="entry name" value="WH-like_DNA-bd_sf"/>
</dbReference>
<dbReference type="AlphaFoldDB" id="A0A1Z5J791"/>
<proteinExistence type="inferred from homology"/>